<organism evidence="1 2">
    <name type="scientific">Solimicrobium silvestre</name>
    <dbReference type="NCBI Taxonomy" id="2099400"/>
    <lineage>
        <taxon>Bacteria</taxon>
        <taxon>Pseudomonadati</taxon>
        <taxon>Pseudomonadota</taxon>
        <taxon>Betaproteobacteria</taxon>
        <taxon>Burkholderiales</taxon>
        <taxon>Oxalobacteraceae</taxon>
        <taxon>Solimicrobium</taxon>
    </lineage>
</organism>
<reference evidence="1 2" key="1">
    <citation type="submission" date="2018-02" db="EMBL/GenBank/DDBJ databases">
        <title>Solimicrobium silvestre gen. nov., sp. nov., isolated from alpine forest soil.</title>
        <authorList>
            <person name="Margesin R."/>
            <person name="Albuquerque L."/>
            <person name="Zhang D.-C."/>
            <person name="Froufe H.J.C."/>
            <person name="Severino R."/>
            <person name="Roxo I."/>
            <person name="Egas C."/>
            <person name="Da Costa M.S."/>
        </authorList>
    </citation>
    <scope>NUCLEOTIDE SEQUENCE [LARGE SCALE GENOMIC DNA]</scope>
    <source>
        <strain evidence="1 2">S20-91</strain>
    </source>
</reference>
<name>A0A2S9H2Q9_9BURK</name>
<gene>
    <name evidence="1" type="ORF">S2091_0890</name>
</gene>
<keyword evidence="2" id="KW-1185">Reference proteome</keyword>
<comment type="caution">
    <text evidence="1">The sequence shown here is derived from an EMBL/GenBank/DDBJ whole genome shotgun (WGS) entry which is preliminary data.</text>
</comment>
<accession>A0A2S9H2Q9</accession>
<dbReference type="AlphaFoldDB" id="A0A2S9H2Q9"/>
<sequence length="44" mass="5493">MFYFNNPNQLKMFLMSKHLIHRLLYVAQYKDFARYYMLITLSMP</sequence>
<proteinExistence type="predicted"/>
<evidence type="ECO:0000313" key="1">
    <source>
        <dbReference type="EMBL" id="PRC94269.1"/>
    </source>
</evidence>
<evidence type="ECO:0000313" key="2">
    <source>
        <dbReference type="Proteomes" id="UP000237839"/>
    </source>
</evidence>
<dbReference type="EMBL" id="PUGF01000003">
    <property type="protein sequence ID" value="PRC94269.1"/>
    <property type="molecule type" value="Genomic_DNA"/>
</dbReference>
<dbReference type="Proteomes" id="UP000237839">
    <property type="component" value="Unassembled WGS sequence"/>
</dbReference>
<protein>
    <submittedName>
        <fullName evidence="1">Uncharacterized protein</fullName>
    </submittedName>
</protein>